<dbReference type="InterPro" id="IPR010730">
    <property type="entry name" value="HET"/>
</dbReference>
<dbReference type="PANTHER" id="PTHR10622:SF10">
    <property type="entry name" value="HET DOMAIN-CONTAINING PROTEIN"/>
    <property type="match status" value="1"/>
</dbReference>
<protein>
    <submittedName>
        <fullName evidence="3">Vegetative incompatibility protein HET-E-1</fullName>
    </submittedName>
</protein>
<feature type="domain" description="DUF8212" evidence="2">
    <location>
        <begin position="226"/>
        <end position="256"/>
    </location>
</feature>
<feature type="domain" description="Heterokaryon incompatibility" evidence="1">
    <location>
        <begin position="22"/>
        <end position="115"/>
    </location>
</feature>
<evidence type="ECO:0000313" key="3">
    <source>
        <dbReference type="EMBL" id="KAK4182621.1"/>
    </source>
</evidence>
<name>A0AAN6WIT4_9PEZI</name>
<dbReference type="Pfam" id="PF26640">
    <property type="entry name" value="DUF8212"/>
    <property type="match status" value="1"/>
</dbReference>
<dbReference type="PANTHER" id="PTHR10622">
    <property type="entry name" value="HET DOMAIN-CONTAINING PROTEIN"/>
    <property type="match status" value="1"/>
</dbReference>
<dbReference type="Proteomes" id="UP001302126">
    <property type="component" value="Unassembled WGS sequence"/>
</dbReference>
<organism evidence="3 4">
    <name type="scientific">Podospora australis</name>
    <dbReference type="NCBI Taxonomy" id="1536484"/>
    <lineage>
        <taxon>Eukaryota</taxon>
        <taxon>Fungi</taxon>
        <taxon>Dikarya</taxon>
        <taxon>Ascomycota</taxon>
        <taxon>Pezizomycotina</taxon>
        <taxon>Sordariomycetes</taxon>
        <taxon>Sordariomycetidae</taxon>
        <taxon>Sordariales</taxon>
        <taxon>Podosporaceae</taxon>
        <taxon>Podospora</taxon>
    </lineage>
</organism>
<dbReference type="AlphaFoldDB" id="A0AAN6WIT4"/>
<gene>
    <name evidence="3" type="ORF">QBC35DRAFT_395611</name>
</gene>
<reference evidence="3" key="1">
    <citation type="journal article" date="2023" name="Mol. Phylogenet. Evol.">
        <title>Genome-scale phylogeny and comparative genomics of the fungal order Sordariales.</title>
        <authorList>
            <person name="Hensen N."/>
            <person name="Bonometti L."/>
            <person name="Westerberg I."/>
            <person name="Brannstrom I.O."/>
            <person name="Guillou S."/>
            <person name="Cros-Aarteil S."/>
            <person name="Calhoun S."/>
            <person name="Haridas S."/>
            <person name="Kuo A."/>
            <person name="Mondo S."/>
            <person name="Pangilinan J."/>
            <person name="Riley R."/>
            <person name="LaButti K."/>
            <person name="Andreopoulos B."/>
            <person name="Lipzen A."/>
            <person name="Chen C."/>
            <person name="Yan M."/>
            <person name="Daum C."/>
            <person name="Ng V."/>
            <person name="Clum A."/>
            <person name="Steindorff A."/>
            <person name="Ohm R.A."/>
            <person name="Martin F."/>
            <person name="Silar P."/>
            <person name="Natvig D.O."/>
            <person name="Lalanne C."/>
            <person name="Gautier V."/>
            <person name="Ament-Velasquez S.L."/>
            <person name="Kruys A."/>
            <person name="Hutchinson M.I."/>
            <person name="Powell A.J."/>
            <person name="Barry K."/>
            <person name="Miller A.N."/>
            <person name="Grigoriev I.V."/>
            <person name="Debuchy R."/>
            <person name="Gladieux P."/>
            <person name="Hiltunen Thoren M."/>
            <person name="Johannesson H."/>
        </authorList>
    </citation>
    <scope>NUCLEOTIDE SEQUENCE</scope>
    <source>
        <strain evidence="3">PSN309</strain>
    </source>
</reference>
<sequence length="579" mass="66596">MRLINVQSFQIEEFHGSNIPKYAILSHTWDTHEASFQQWTRRWTRFGRARKPGFDKIYRTCKQARQDGIPYVWVDTVCIDKSSSAELSEAINSMYLWYTKADVCYVFLGDVTMKSEEIDILNLFRRSRWFTRGWTLQELLAPARVVFYSKEWLHLGTKKALALLISEVTGVEEICVRKMKRVSEYSIAQRMSWAAKRVTTREEDLAYSLLGIFGISMPLLYGEGHQAFRRLQQEIIKVSDDQSIFAFDTSLSNTTLLAHHPSVFADRGHIHPGFQRQITLPFTMTNAGLSMTTPLIRTLSPYWVLALLNCVEVDAGEDEMRRRSLVCLPLFGKNNRFMRAHAPITLIAKTVDDSAVINNEIKDLTTRAETSYLISYFTRMYPIHGNEMDVAMKGFAVNDHHPQGFMLTFPRGMGTYELAAALPSTSLHADISFFFPAHEFGSSVSTVLVERRQLGGMIVFKDRISRGEKTRYVGIHLGLEYPCRKGGNWRCMVVPLESMWYENDLGKTWSDILEAQQAQWQHNGCQWLHYDHADNVLVAARTRFDTLKGQPCEEAIMVEVVFDVDDLLAERDMERLELE</sequence>
<evidence type="ECO:0000259" key="1">
    <source>
        <dbReference type="Pfam" id="PF06985"/>
    </source>
</evidence>
<keyword evidence="4" id="KW-1185">Reference proteome</keyword>
<dbReference type="EMBL" id="MU864632">
    <property type="protein sequence ID" value="KAK4182621.1"/>
    <property type="molecule type" value="Genomic_DNA"/>
</dbReference>
<evidence type="ECO:0000313" key="4">
    <source>
        <dbReference type="Proteomes" id="UP001302126"/>
    </source>
</evidence>
<comment type="caution">
    <text evidence="3">The sequence shown here is derived from an EMBL/GenBank/DDBJ whole genome shotgun (WGS) entry which is preliminary data.</text>
</comment>
<evidence type="ECO:0000259" key="2">
    <source>
        <dbReference type="Pfam" id="PF26640"/>
    </source>
</evidence>
<dbReference type="Pfam" id="PF06985">
    <property type="entry name" value="HET"/>
    <property type="match status" value="1"/>
</dbReference>
<proteinExistence type="predicted"/>
<reference evidence="3" key="2">
    <citation type="submission" date="2023-05" db="EMBL/GenBank/DDBJ databases">
        <authorList>
            <consortium name="Lawrence Berkeley National Laboratory"/>
            <person name="Steindorff A."/>
            <person name="Hensen N."/>
            <person name="Bonometti L."/>
            <person name="Westerberg I."/>
            <person name="Brannstrom I.O."/>
            <person name="Guillou S."/>
            <person name="Cros-Aarteil S."/>
            <person name="Calhoun S."/>
            <person name="Haridas S."/>
            <person name="Kuo A."/>
            <person name="Mondo S."/>
            <person name="Pangilinan J."/>
            <person name="Riley R."/>
            <person name="Labutti K."/>
            <person name="Andreopoulos B."/>
            <person name="Lipzen A."/>
            <person name="Chen C."/>
            <person name="Yanf M."/>
            <person name="Daum C."/>
            <person name="Ng V."/>
            <person name="Clum A."/>
            <person name="Ohm R."/>
            <person name="Martin F."/>
            <person name="Silar P."/>
            <person name="Natvig D."/>
            <person name="Lalanne C."/>
            <person name="Gautier V."/>
            <person name="Ament-Velasquez S.L."/>
            <person name="Kruys A."/>
            <person name="Hutchinson M.I."/>
            <person name="Powell A.J."/>
            <person name="Barry K."/>
            <person name="Miller A.N."/>
            <person name="Grigoriev I.V."/>
            <person name="Debuchy R."/>
            <person name="Gladieux P."/>
            <person name="Thoren M.H."/>
            <person name="Johannesson H."/>
        </authorList>
    </citation>
    <scope>NUCLEOTIDE SEQUENCE</scope>
    <source>
        <strain evidence="3">PSN309</strain>
    </source>
</reference>
<accession>A0AAN6WIT4</accession>
<dbReference type="InterPro" id="IPR058525">
    <property type="entry name" value="DUF8212"/>
</dbReference>